<protein>
    <submittedName>
        <fullName evidence="1">Uncharacterized protein</fullName>
    </submittedName>
</protein>
<organism evidence="1 2">
    <name type="scientific">Asbolus verrucosus</name>
    <name type="common">Desert ironclad beetle</name>
    <dbReference type="NCBI Taxonomy" id="1661398"/>
    <lineage>
        <taxon>Eukaryota</taxon>
        <taxon>Metazoa</taxon>
        <taxon>Ecdysozoa</taxon>
        <taxon>Arthropoda</taxon>
        <taxon>Hexapoda</taxon>
        <taxon>Insecta</taxon>
        <taxon>Pterygota</taxon>
        <taxon>Neoptera</taxon>
        <taxon>Endopterygota</taxon>
        <taxon>Coleoptera</taxon>
        <taxon>Polyphaga</taxon>
        <taxon>Cucujiformia</taxon>
        <taxon>Tenebrionidae</taxon>
        <taxon>Pimeliinae</taxon>
        <taxon>Asbolus</taxon>
    </lineage>
</organism>
<accession>A0A482VTN6</accession>
<name>A0A482VTN6_ASBVE</name>
<sequence length="49" mass="5703">MKTSKVVEEVRGRMKATPSKSIPKVNDNILDKTFFTDEAWFHLEDYVNS</sequence>
<comment type="caution">
    <text evidence="1">The sequence shown here is derived from an EMBL/GenBank/DDBJ whole genome shotgun (WGS) entry which is preliminary data.</text>
</comment>
<evidence type="ECO:0000313" key="1">
    <source>
        <dbReference type="EMBL" id="RZC36076.1"/>
    </source>
</evidence>
<gene>
    <name evidence="1" type="ORF">BDFB_007782</name>
</gene>
<reference evidence="1 2" key="1">
    <citation type="submission" date="2017-03" db="EMBL/GenBank/DDBJ databases">
        <title>Genome of the blue death feigning beetle - Asbolus verrucosus.</title>
        <authorList>
            <person name="Rider S.D."/>
        </authorList>
    </citation>
    <scope>NUCLEOTIDE SEQUENCE [LARGE SCALE GENOMIC DNA]</scope>
    <source>
        <strain evidence="1">Butters</strain>
        <tissue evidence="1">Head and leg muscle</tissue>
    </source>
</reference>
<dbReference type="OrthoDB" id="10040454at2759"/>
<keyword evidence="2" id="KW-1185">Reference proteome</keyword>
<proteinExistence type="predicted"/>
<dbReference type="AlphaFoldDB" id="A0A482VTN6"/>
<evidence type="ECO:0000313" key="2">
    <source>
        <dbReference type="Proteomes" id="UP000292052"/>
    </source>
</evidence>
<dbReference type="Proteomes" id="UP000292052">
    <property type="component" value="Unassembled WGS sequence"/>
</dbReference>
<dbReference type="EMBL" id="QDEB01065460">
    <property type="protein sequence ID" value="RZC36076.1"/>
    <property type="molecule type" value="Genomic_DNA"/>
</dbReference>
<feature type="non-terminal residue" evidence="1">
    <location>
        <position position="49"/>
    </location>
</feature>